<proteinExistence type="predicted"/>
<gene>
    <name evidence="1" type="ORF">COCNU_05G001550</name>
</gene>
<accession>A0A8K0I882</accession>
<organism evidence="1 2">
    <name type="scientific">Cocos nucifera</name>
    <name type="common">Coconut palm</name>
    <dbReference type="NCBI Taxonomy" id="13894"/>
    <lineage>
        <taxon>Eukaryota</taxon>
        <taxon>Viridiplantae</taxon>
        <taxon>Streptophyta</taxon>
        <taxon>Embryophyta</taxon>
        <taxon>Tracheophyta</taxon>
        <taxon>Spermatophyta</taxon>
        <taxon>Magnoliopsida</taxon>
        <taxon>Liliopsida</taxon>
        <taxon>Arecaceae</taxon>
        <taxon>Arecoideae</taxon>
        <taxon>Cocoseae</taxon>
        <taxon>Attaleinae</taxon>
        <taxon>Cocos</taxon>
    </lineage>
</organism>
<evidence type="ECO:0000313" key="1">
    <source>
        <dbReference type="EMBL" id="KAG1341926.1"/>
    </source>
</evidence>
<dbReference type="AlphaFoldDB" id="A0A8K0I882"/>
<dbReference type="EMBL" id="CM017876">
    <property type="protein sequence ID" value="KAG1341926.1"/>
    <property type="molecule type" value="Genomic_DNA"/>
</dbReference>
<dbReference type="OrthoDB" id="10540409at2759"/>
<name>A0A8K0I882_COCNU</name>
<evidence type="ECO:0000313" key="2">
    <source>
        <dbReference type="Proteomes" id="UP000797356"/>
    </source>
</evidence>
<protein>
    <submittedName>
        <fullName evidence="1">Uncharacterized protein</fullName>
    </submittedName>
</protein>
<reference evidence="1" key="1">
    <citation type="journal article" date="2017" name="Gigascience">
        <title>The genome draft of coconut (Cocos nucifera).</title>
        <authorList>
            <person name="Xiao Y."/>
            <person name="Xu P."/>
            <person name="Fan H."/>
            <person name="Baudouin L."/>
            <person name="Xia W."/>
            <person name="Bocs S."/>
            <person name="Xu J."/>
            <person name="Li Q."/>
            <person name="Guo A."/>
            <person name="Zhou L."/>
            <person name="Li J."/>
            <person name="Wu Y."/>
            <person name="Ma Z."/>
            <person name="Armero A."/>
            <person name="Issali A.E."/>
            <person name="Liu N."/>
            <person name="Peng M."/>
            <person name="Yang Y."/>
        </authorList>
    </citation>
    <scope>NUCLEOTIDE SEQUENCE</scope>
    <source>
        <tissue evidence="1">Spear leaf of Hainan Tall coconut</tissue>
    </source>
</reference>
<comment type="caution">
    <text evidence="1">The sequence shown here is derived from an EMBL/GenBank/DDBJ whole genome shotgun (WGS) entry which is preliminary data.</text>
</comment>
<dbReference type="Proteomes" id="UP000797356">
    <property type="component" value="Chromosome 5"/>
</dbReference>
<sequence length="86" mass="9995">MAVNIQRDSYASYIDRYPSWHILPFAENDPLEENATILCRYGKCCCLVDFLQREEDILFYRILASSERGGESIIFVSILNMTTMSF</sequence>
<reference evidence="1" key="2">
    <citation type="submission" date="2019-07" db="EMBL/GenBank/DDBJ databases">
        <authorList>
            <person name="Yang Y."/>
            <person name="Bocs S."/>
            <person name="Baudouin L."/>
        </authorList>
    </citation>
    <scope>NUCLEOTIDE SEQUENCE</scope>
    <source>
        <tissue evidence="1">Spear leaf of Hainan Tall coconut</tissue>
    </source>
</reference>
<keyword evidence="2" id="KW-1185">Reference proteome</keyword>